<dbReference type="Pfam" id="PF01928">
    <property type="entry name" value="CYTH"/>
    <property type="match status" value="1"/>
</dbReference>
<evidence type="ECO:0000259" key="1">
    <source>
        <dbReference type="PROSITE" id="PS51707"/>
    </source>
</evidence>
<dbReference type="InterPro" id="IPR023577">
    <property type="entry name" value="CYTH_domain"/>
</dbReference>
<dbReference type="Gene3D" id="2.40.320.10">
    <property type="entry name" value="Hypothetical Protein Pfu-838710-001"/>
    <property type="match status" value="1"/>
</dbReference>
<dbReference type="eggNOG" id="arCOG01723">
    <property type="taxonomic scope" value="Archaea"/>
</dbReference>
<keyword evidence="3" id="KW-1185">Reference proteome</keyword>
<dbReference type="OrthoDB" id="46040at2157"/>
<dbReference type="NCBIfam" id="TIGR00318">
    <property type="entry name" value="cyaB"/>
    <property type="match status" value="1"/>
</dbReference>
<reference evidence="2 3" key="1">
    <citation type="journal article" date="2011" name="J. Bacteriol.">
        <title>Complete genome sequence of the thermoacidophilic crenarchaeon Thermoproteus uzoniensis 768-20.</title>
        <authorList>
            <person name="Mardanov A.V."/>
            <person name="Gumerov V.M."/>
            <person name="Beletsky A.V."/>
            <person name="Prokofeva M.I."/>
            <person name="Bonch-Osmolovskaya E.A."/>
            <person name="Ravin N.V."/>
            <person name="Skryabin K.G."/>
        </authorList>
    </citation>
    <scope>NUCLEOTIDE SEQUENCE [LARGE SCALE GENOMIC DNA]</scope>
    <source>
        <strain evidence="2 3">768-20</strain>
    </source>
</reference>
<dbReference type="STRING" id="999630.TUZN_1610"/>
<dbReference type="HOGENOM" id="CLU_105244_2_0_2"/>
<sequence length="176" mass="19596">MLEVEQKYRADLGKVREELLKLGASLVEAKEEVDVYFQHPCRDFAETDEALRVRRSGSDVEVSYKGPRMRSNAKARLELTASAEGDVEAVLEALGFKKVAVIKKRREYYSYGPLTVSLDDVEGLGQFVEIEAVASSERSVGEAEAEISALAERLGLRERVDATYLELYLSIFKGGV</sequence>
<dbReference type="PANTHER" id="PTHR21028:SF2">
    <property type="entry name" value="CYTH DOMAIN-CONTAINING PROTEIN"/>
    <property type="match status" value="1"/>
</dbReference>
<dbReference type="EMBL" id="CP002590">
    <property type="protein sequence ID" value="AEA13077.1"/>
    <property type="molecule type" value="Genomic_DNA"/>
</dbReference>
<evidence type="ECO:0000313" key="3">
    <source>
        <dbReference type="Proteomes" id="UP000008138"/>
    </source>
</evidence>
<dbReference type="RefSeq" id="WP_013680412.1">
    <property type="nucleotide sequence ID" value="NC_015315.1"/>
</dbReference>
<dbReference type="KEGG" id="tuz:TUZN_1610"/>
<dbReference type="SMART" id="SM01118">
    <property type="entry name" value="CYTH"/>
    <property type="match status" value="1"/>
</dbReference>
<evidence type="ECO:0000313" key="2">
    <source>
        <dbReference type="EMBL" id="AEA13077.1"/>
    </source>
</evidence>
<dbReference type="PANTHER" id="PTHR21028">
    <property type="entry name" value="SI:CH211-156B7.4"/>
    <property type="match status" value="1"/>
</dbReference>
<reference key="2">
    <citation type="submission" date="2011-03" db="EMBL/GenBank/DDBJ databases">
        <title>Complete genome sequence of the thermoacidophilic crenarchaeon Thermoproteus uzoniensis 768-20.</title>
        <authorList>
            <person name="Mardanov A.V."/>
            <person name="Gumerov V.M."/>
            <person name="Beletsky A.V."/>
            <person name="Prokofeva M.I."/>
            <person name="Bonch-Osmolovskaya E.A."/>
            <person name="Ravin N.V."/>
            <person name="Skryabin K.G."/>
        </authorList>
    </citation>
    <scope>NUCLEOTIDE SEQUENCE</scope>
    <source>
        <strain>768-20</strain>
    </source>
</reference>
<name>F2L2M9_THEU7</name>
<accession>F2L2M9</accession>
<dbReference type="InterPro" id="IPR008173">
    <property type="entry name" value="Adenylyl_cyclase_CyaB"/>
</dbReference>
<gene>
    <name evidence="2" type="ordered locus">TUZN_1610</name>
</gene>
<protein>
    <submittedName>
        <fullName evidence="2">Adenylyl cyclase CyaB</fullName>
    </submittedName>
</protein>
<dbReference type="SUPFAM" id="SSF55154">
    <property type="entry name" value="CYTH-like phosphatases"/>
    <property type="match status" value="1"/>
</dbReference>
<dbReference type="AlphaFoldDB" id="F2L2M9"/>
<proteinExistence type="predicted"/>
<dbReference type="InterPro" id="IPR033469">
    <property type="entry name" value="CYTH-like_dom_sf"/>
</dbReference>
<feature type="domain" description="CYTH" evidence="1">
    <location>
        <begin position="1"/>
        <end position="170"/>
    </location>
</feature>
<dbReference type="GeneID" id="10361130"/>
<dbReference type="PROSITE" id="PS51707">
    <property type="entry name" value="CYTH"/>
    <property type="match status" value="1"/>
</dbReference>
<organism evidence="2 3">
    <name type="scientific">Thermoproteus uzoniensis (strain 768-20)</name>
    <dbReference type="NCBI Taxonomy" id="999630"/>
    <lineage>
        <taxon>Archaea</taxon>
        <taxon>Thermoproteota</taxon>
        <taxon>Thermoprotei</taxon>
        <taxon>Thermoproteales</taxon>
        <taxon>Thermoproteaceae</taxon>
        <taxon>Thermoproteus</taxon>
    </lineage>
</organism>
<dbReference type="Proteomes" id="UP000008138">
    <property type="component" value="Chromosome"/>
</dbReference>
<dbReference type="CDD" id="cd07890">
    <property type="entry name" value="CYTH-like_AC_IV-like"/>
    <property type="match status" value="1"/>
</dbReference>